<keyword evidence="5" id="KW-1185">Reference proteome</keyword>
<dbReference type="OrthoDB" id="2794435at2759"/>
<gene>
    <name evidence="4" type="ORF">MSAN_01618500</name>
</gene>
<evidence type="ECO:0000256" key="1">
    <source>
        <dbReference type="ARBA" id="ARBA00022664"/>
    </source>
</evidence>
<organism evidence="4 5">
    <name type="scientific">Mycena sanguinolenta</name>
    <dbReference type="NCBI Taxonomy" id="230812"/>
    <lineage>
        <taxon>Eukaryota</taxon>
        <taxon>Fungi</taxon>
        <taxon>Dikarya</taxon>
        <taxon>Basidiomycota</taxon>
        <taxon>Agaricomycotina</taxon>
        <taxon>Agaricomycetes</taxon>
        <taxon>Agaricomycetidae</taxon>
        <taxon>Agaricales</taxon>
        <taxon>Marasmiineae</taxon>
        <taxon>Mycenaceae</taxon>
        <taxon>Mycena</taxon>
    </lineage>
</organism>
<dbReference type="PROSITE" id="PS50158">
    <property type="entry name" value="ZF_CCHC"/>
    <property type="match status" value="2"/>
</dbReference>
<reference evidence="4" key="1">
    <citation type="submission" date="2020-05" db="EMBL/GenBank/DDBJ databases">
        <title>Mycena genomes resolve the evolution of fungal bioluminescence.</title>
        <authorList>
            <person name="Tsai I.J."/>
        </authorList>
    </citation>
    <scope>NUCLEOTIDE SEQUENCE</scope>
    <source>
        <strain evidence="4">160909Yilan</strain>
    </source>
</reference>
<dbReference type="Pfam" id="PF00098">
    <property type="entry name" value="zf-CCHC"/>
    <property type="match status" value="1"/>
</dbReference>
<dbReference type="GO" id="GO:0006397">
    <property type="term" value="P:mRNA processing"/>
    <property type="evidence" value="ECO:0007669"/>
    <property type="project" value="UniProtKB-KW"/>
</dbReference>
<evidence type="ECO:0000256" key="2">
    <source>
        <dbReference type="PROSITE-ProRule" id="PRU00047"/>
    </source>
</evidence>
<dbReference type="AlphaFoldDB" id="A0A8H6Y2K0"/>
<dbReference type="GO" id="GO:0003676">
    <property type="term" value="F:nucleic acid binding"/>
    <property type="evidence" value="ECO:0007669"/>
    <property type="project" value="InterPro"/>
</dbReference>
<comment type="caution">
    <text evidence="4">The sequence shown here is derived from an EMBL/GenBank/DDBJ whole genome shotgun (WGS) entry which is preliminary data.</text>
</comment>
<dbReference type="Gene3D" id="4.10.60.10">
    <property type="entry name" value="Zinc finger, CCHC-type"/>
    <property type="match status" value="2"/>
</dbReference>
<dbReference type="SMART" id="SM00343">
    <property type="entry name" value="ZnF_C2HC"/>
    <property type="match status" value="3"/>
</dbReference>
<feature type="domain" description="CCHC-type" evidence="3">
    <location>
        <begin position="36"/>
        <end position="51"/>
    </location>
</feature>
<keyword evidence="2" id="KW-0479">Metal-binding</keyword>
<sequence length="106" mass="11881">MRCVNCGDFGHEATSCTKSKNLICFNCRAEPKAKECYNCHKLGHVARDCPKTANAGRSSEITCYQCRKLESFARDCSKSPFNKVKELSSFLTRLGAIKGSLWAKYM</sequence>
<feature type="domain" description="CCHC-type" evidence="3">
    <location>
        <begin position="2"/>
        <end position="18"/>
    </location>
</feature>
<proteinExistence type="predicted"/>
<dbReference type="EMBL" id="JACAZH010000014">
    <property type="protein sequence ID" value="KAF7350585.1"/>
    <property type="molecule type" value="Genomic_DNA"/>
</dbReference>
<dbReference type="GO" id="GO:0008270">
    <property type="term" value="F:zinc ion binding"/>
    <property type="evidence" value="ECO:0007669"/>
    <property type="project" value="UniProtKB-KW"/>
</dbReference>
<keyword evidence="2" id="KW-0862">Zinc</keyword>
<evidence type="ECO:0000259" key="3">
    <source>
        <dbReference type="PROSITE" id="PS50158"/>
    </source>
</evidence>
<dbReference type="Proteomes" id="UP000623467">
    <property type="component" value="Unassembled WGS sequence"/>
</dbReference>
<evidence type="ECO:0000313" key="5">
    <source>
        <dbReference type="Proteomes" id="UP000623467"/>
    </source>
</evidence>
<keyword evidence="1" id="KW-0507">mRNA processing</keyword>
<keyword evidence="2" id="KW-0863">Zinc-finger</keyword>
<dbReference type="InterPro" id="IPR001878">
    <property type="entry name" value="Znf_CCHC"/>
</dbReference>
<dbReference type="InterPro" id="IPR036875">
    <property type="entry name" value="Znf_CCHC_sf"/>
</dbReference>
<name>A0A8H6Y2K0_9AGAR</name>
<protein>
    <recommendedName>
        <fullName evidence="3">CCHC-type domain-containing protein</fullName>
    </recommendedName>
</protein>
<accession>A0A8H6Y2K0</accession>
<evidence type="ECO:0000313" key="4">
    <source>
        <dbReference type="EMBL" id="KAF7350585.1"/>
    </source>
</evidence>
<dbReference type="SUPFAM" id="SSF57756">
    <property type="entry name" value="Retrovirus zinc finger-like domains"/>
    <property type="match status" value="2"/>
</dbReference>